<dbReference type="Pfam" id="PF01471">
    <property type="entry name" value="PG_binding_1"/>
    <property type="match status" value="1"/>
</dbReference>
<feature type="compositionally biased region" description="Acidic residues" evidence="1">
    <location>
        <begin position="130"/>
        <end position="141"/>
    </location>
</feature>
<feature type="compositionally biased region" description="Acidic residues" evidence="1">
    <location>
        <begin position="149"/>
        <end position="170"/>
    </location>
</feature>
<reference evidence="4" key="1">
    <citation type="submission" date="2016-10" db="EMBL/GenBank/DDBJ databases">
        <authorList>
            <person name="Varghese N."/>
            <person name="Submissions S."/>
        </authorList>
    </citation>
    <scope>NUCLEOTIDE SEQUENCE [LARGE SCALE GENOMIC DNA]</scope>
    <source>
        <strain evidence="4">DSM 28453</strain>
    </source>
</reference>
<evidence type="ECO:0000259" key="2">
    <source>
        <dbReference type="Pfam" id="PF01471"/>
    </source>
</evidence>
<name>A0A1I4GM77_9RHOB</name>
<dbReference type="EMBL" id="FOSZ01000009">
    <property type="protein sequence ID" value="SFL30271.1"/>
    <property type="molecule type" value="Genomic_DNA"/>
</dbReference>
<dbReference type="InterPro" id="IPR036365">
    <property type="entry name" value="PGBD-like_sf"/>
</dbReference>
<dbReference type="InterPro" id="IPR002477">
    <property type="entry name" value="Peptidoglycan-bd-like"/>
</dbReference>
<dbReference type="Proteomes" id="UP000198851">
    <property type="component" value="Unassembled WGS sequence"/>
</dbReference>
<keyword evidence="4" id="KW-1185">Reference proteome</keyword>
<feature type="domain" description="Peptidoglycan binding-like" evidence="2">
    <location>
        <begin position="67"/>
        <end position="123"/>
    </location>
</feature>
<sequence>MATLPSDKECEEVKDGTETLYLCDGVLYRATYYDDTQVYEIVSPAEEEAAEQAQTMIGLALTTPMTSGPAVRELQTLLVGYGYDVGTVDGVFGTATETALLWLQYDYELEQTGMVDEPTARLLGILPPDPEAEEGAAEEATTEPTEAASAEDEPEQEAADESADEEKSDD</sequence>
<evidence type="ECO:0000313" key="3">
    <source>
        <dbReference type="EMBL" id="SFL30271.1"/>
    </source>
</evidence>
<feature type="region of interest" description="Disordered" evidence="1">
    <location>
        <begin position="122"/>
        <end position="170"/>
    </location>
</feature>
<evidence type="ECO:0000256" key="1">
    <source>
        <dbReference type="SAM" id="MobiDB-lite"/>
    </source>
</evidence>
<dbReference type="InterPro" id="IPR036366">
    <property type="entry name" value="PGBDSf"/>
</dbReference>
<gene>
    <name evidence="3" type="ORF">SAMN04488036_10919</name>
</gene>
<accession>A0A1I4GM77</accession>
<evidence type="ECO:0000313" key="4">
    <source>
        <dbReference type="Proteomes" id="UP000198851"/>
    </source>
</evidence>
<protein>
    <submittedName>
        <fullName evidence="3">Putative peptidoglycan binding domain-containing protein</fullName>
    </submittedName>
</protein>
<proteinExistence type="predicted"/>
<dbReference type="Gene3D" id="1.10.101.10">
    <property type="entry name" value="PGBD-like superfamily/PGBD"/>
    <property type="match status" value="1"/>
</dbReference>
<organism evidence="3 4">
    <name type="scientific">Shimia haliotis</name>
    <dbReference type="NCBI Taxonomy" id="1280847"/>
    <lineage>
        <taxon>Bacteria</taxon>
        <taxon>Pseudomonadati</taxon>
        <taxon>Pseudomonadota</taxon>
        <taxon>Alphaproteobacteria</taxon>
        <taxon>Rhodobacterales</taxon>
        <taxon>Roseobacteraceae</taxon>
    </lineage>
</organism>
<dbReference type="SUPFAM" id="SSF47090">
    <property type="entry name" value="PGBD-like"/>
    <property type="match status" value="1"/>
</dbReference>
<dbReference type="STRING" id="1280847.SAMN04488036_10919"/>
<dbReference type="AlphaFoldDB" id="A0A1I4GM77"/>